<gene>
    <name evidence="1" type="ORF">Acr_13g0000880</name>
</gene>
<dbReference type="Proteomes" id="UP000585474">
    <property type="component" value="Unassembled WGS sequence"/>
</dbReference>
<sequence>MKFTGAWSVYYQALVSSRLKICVTFVLTYIVSSMERPHQILAEEQQPSARSRGMSRGHRIICTSKFSLTAPCLEQDIYGIETCYQLILRSMAESVTYLLTQQLAGQCMRRAMLYKENLCSKKATFITIEPPRVSLLDFLPLISQAHPTGSGGPSRGQGRIRKAECLSDLNDGERRVVGLRLGFEKVEDRVF</sequence>
<comment type="caution">
    <text evidence="1">The sequence shown here is derived from an EMBL/GenBank/DDBJ whole genome shotgun (WGS) entry which is preliminary data.</text>
</comment>
<dbReference type="AlphaFoldDB" id="A0A7J0FL81"/>
<reference evidence="1 2" key="1">
    <citation type="submission" date="2019-07" db="EMBL/GenBank/DDBJ databases">
        <title>De Novo Assembly of kiwifruit Actinidia rufa.</title>
        <authorList>
            <person name="Sugita-Konishi S."/>
            <person name="Sato K."/>
            <person name="Mori E."/>
            <person name="Abe Y."/>
            <person name="Kisaki G."/>
            <person name="Hamano K."/>
            <person name="Suezawa K."/>
            <person name="Otani M."/>
            <person name="Fukuda T."/>
            <person name="Manabe T."/>
            <person name="Gomi K."/>
            <person name="Tabuchi M."/>
            <person name="Akimitsu K."/>
            <person name="Kataoka I."/>
        </authorList>
    </citation>
    <scope>NUCLEOTIDE SEQUENCE [LARGE SCALE GENOMIC DNA]</scope>
    <source>
        <strain evidence="2">cv. Fuchu</strain>
    </source>
</reference>
<accession>A0A7J0FL81</accession>
<evidence type="ECO:0000313" key="2">
    <source>
        <dbReference type="Proteomes" id="UP000585474"/>
    </source>
</evidence>
<proteinExistence type="predicted"/>
<dbReference type="EMBL" id="BJWL01000013">
    <property type="protein sequence ID" value="GFY98687.1"/>
    <property type="molecule type" value="Genomic_DNA"/>
</dbReference>
<protein>
    <submittedName>
        <fullName evidence="1">Uncharacterized protein</fullName>
    </submittedName>
</protein>
<name>A0A7J0FL81_9ERIC</name>
<organism evidence="1 2">
    <name type="scientific">Actinidia rufa</name>
    <dbReference type="NCBI Taxonomy" id="165716"/>
    <lineage>
        <taxon>Eukaryota</taxon>
        <taxon>Viridiplantae</taxon>
        <taxon>Streptophyta</taxon>
        <taxon>Embryophyta</taxon>
        <taxon>Tracheophyta</taxon>
        <taxon>Spermatophyta</taxon>
        <taxon>Magnoliopsida</taxon>
        <taxon>eudicotyledons</taxon>
        <taxon>Gunneridae</taxon>
        <taxon>Pentapetalae</taxon>
        <taxon>asterids</taxon>
        <taxon>Ericales</taxon>
        <taxon>Actinidiaceae</taxon>
        <taxon>Actinidia</taxon>
    </lineage>
</organism>
<keyword evidence="2" id="KW-1185">Reference proteome</keyword>
<evidence type="ECO:0000313" key="1">
    <source>
        <dbReference type="EMBL" id="GFY98687.1"/>
    </source>
</evidence>